<sequence>MKKTREFTSSSAEAGRVARAPMRGLGRSAGPLLGLVFLAGCQSGEFNSCERYYTSPWNPPVRCYRPPPPSVEVVVENVVVAPAAPARPRARAVREEPMPPVTVEPPRPQPASPPPPRVVPAAPAPLPAPKVVKGYDPPPQSRQVKPLPQRSQLSGRWRVTEAGGKACELVLTNAGLLDQYRASTSGCTSEALRSINGWDLKGGDVVLYARGAMVVRLVEDGGRYRGVELSSGMPVTLAR</sequence>
<feature type="region of interest" description="Disordered" evidence="2">
    <location>
        <begin position="90"/>
        <end position="156"/>
    </location>
</feature>
<dbReference type="Proteomes" id="UP000588017">
    <property type="component" value="Unassembled WGS sequence"/>
</dbReference>
<organism evidence="4 5">
    <name type="scientific">Chelatococcus composti</name>
    <dbReference type="NCBI Taxonomy" id="1743235"/>
    <lineage>
        <taxon>Bacteria</taxon>
        <taxon>Pseudomonadati</taxon>
        <taxon>Pseudomonadota</taxon>
        <taxon>Alphaproteobacteria</taxon>
        <taxon>Hyphomicrobiales</taxon>
        <taxon>Chelatococcaceae</taxon>
        <taxon>Chelatococcus</taxon>
    </lineage>
</organism>
<name>A0A841K5V2_9HYPH</name>
<dbReference type="EMBL" id="JACHEH010000003">
    <property type="protein sequence ID" value="MBB6167675.1"/>
    <property type="molecule type" value="Genomic_DNA"/>
</dbReference>
<protein>
    <recommendedName>
        <fullName evidence="3">Alkaline proteinase inhibitor/ Outer membrane lipoprotein Omp19 domain-containing protein</fullName>
    </recommendedName>
</protein>
<comment type="caution">
    <text evidence="4">The sequence shown here is derived from an EMBL/GenBank/DDBJ whole genome shotgun (WGS) entry which is preliminary data.</text>
</comment>
<evidence type="ECO:0000313" key="4">
    <source>
        <dbReference type="EMBL" id="MBB6167675.1"/>
    </source>
</evidence>
<dbReference type="SUPFAM" id="SSF50882">
    <property type="entry name" value="beta-Barrel protease inhibitors"/>
    <property type="match status" value="1"/>
</dbReference>
<keyword evidence="1" id="KW-0732">Signal</keyword>
<keyword evidence="5" id="KW-1185">Reference proteome</keyword>
<proteinExistence type="predicted"/>
<evidence type="ECO:0000256" key="2">
    <source>
        <dbReference type="SAM" id="MobiDB-lite"/>
    </source>
</evidence>
<evidence type="ECO:0000259" key="3">
    <source>
        <dbReference type="Pfam" id="PF02974"/>
    </source>
</evidence>
<gene>
    <name evidence="4" type="ORF">HNQ73_001298</name>
</gene>
<feature type="domain" description="Alkaline proteinase inhibitor/ Outer membrane lipoprotein Omp19" evidence="3">
    <location>
        <begin position="148"/>
        <end position="239"/>
    </location>
</feature>
<dbReference type="RefSeq" id="WP_183333470.1">
    <property type="nucleotide sequence ID" value="NZ_BMHX01000003.1"/>
</dbReference>
<evidence type="ECO:0000313" key="5">
    <source>
        <dbReference type="Proteomes" id="UP000588017"/>
    </source>
</evidence>
<accession>A0A841K5V2</accession>
<dbReference type="Gene3D" id="2.40.128.10">
    <property type="match status" value="1"/>
</dbReference>
<dbReference type="AlphaFoldDB" id="A0A841K5V2"/>
<dbReference type="GO" id="GO:0004866">
    <property type="term" value="F:endopeptidase inhibitor activity"/>
    <property type="evidence" value="ECO:0007669"/>
    <property type="project" value="InterPro"/>
</dbReference>
<reference evidence="4 5" key="1">
    <citation type="submission" date="2020-08" db="EMBL/GenBank/DDBJ databases">
        <title>Genomic Encyclopedia of Type Strains, Phase IV (KMG-IV): sequencing the most valuable type-strain genomes for metagenomic binning, comparative biology and taxonomic classification.</title>
        <authorList>
            <person name="Goeker M."/>
        </authorList>
    </citation>
    <scope>NUCLEOTIDE SEQUENCE [LARGE SCALE GENOMIC DNA]</scope>
    <source>
        <strain evidence="4 5">DSM 101465</strain>
    </source>
</reference>
<dbReference type="Pfam" id="PF02974">
    <property type="entry name" value="Inh"/>
    <property type="match status" value="1"/>
</dbReference>
<dbReference type="InterPro" id="IPR016085">
    <property type="entry name" value="Protease_inh_B-barrel_dom"/>
</dbReference>
<evidence type="ECO:0000256" key="1">
    <source>
        <dbReference type="ARBA" id="ARBA00022729"/>
    </source>
</evidence>
<dbReference type="InterPro" id="IPR021140">
    <property type="entry name" value="Inh/Omp19"/>
</dbReference>
<feature type="compositionally biased region" description="Pro residues" evidence="2">
    <location>
        <begin position="98"/>
        <end position="128"/>
    </location>
</feature>